<name>A0A087U728_STEMI</name>
<keyword evidence="3" id="KW-1185">Reference proteome</keyword>
<dbReference type="EMBL" id="KK118520">
    <property type="protein sequence ID" value="KFM73167.1"/>
    <property type="molecule type" value="Genomic_DNA"/>
</dbReference>
<reference evidence="2 3" key="1">
    <citation type="submission" date="2013-11" db="EMBL/GenBank/DDBJ databases">
        <title>Genome sequencing of Stegodyphus mimosarum.</title>
        <authorList>
            <person name="Bechsgaard J."/>
        </authorList>
    </citation>
    <scope>NUCLEOTIDE SEQUENCE [LARGE SCALE GENOMIC DNA]</scope>
</reference>
<evidence type="ECO:0008006" key="4">
    <source>
        <dbReference type="Google" id="ProtNLM"/>
    </source>
</evidence>
<gene>
    <name evidence="2" type="ORF">X975_20386</name>
</gene>
<keyword evidence="1" id="KW-0732">Signal</keyword>
<dbReference type="Proteomes" id="UP000054359">
    <property type="component" value="Unassembled WGS sequence"/>
</dbReference>
<dbReference type="Gene3D" id="2.10.80.10">
    <property type="entry name" value="Lipase, subunit A"/>
    <property type="match status" value="1"/>
</dbReference>
<evidence type="ECO:0000313" key="3">
    <source>
        <dbReference type="Proteomes" id="UP000054359"/>
    </source>
</evidence>
<protein>
    <recommendedName>
        <fullName evidence="4">Prokineticin domain-containing protein</fullName>
    </recommendedName>
</protein>
<organism evidence="2 3">
    <name type="scientific">Stegodyphus mimosarum</name>
    <name type="common">African social velvet spider</name>
    <dbReference type="NCBI Taxonomy" id="407821"/>
    <lineage>
        <taxon>Eukaryota</taxon>
        <taxon>Metazoa</taxon>
        <taxon>Ecdysozoa</taxon>
        <taxon>Arthropoda</taxon>
        <taxon>Chelicerata</taxon>
        <taxon>Arachnida</taxon>
        <taxon>Araneae</taxon>
        <taxon>Araneomorphae</taxon>
        <taxon>Entelegynae</taxon>
        <taxon>Eresoidea</taxon>
        <taxon>Eresidae</taxon>
        <taxon>Stegodyphus</taxon>
    </lineage>
</organism>
<proteinExistence type="predicted"/>
<dbReference type="AlphaFoldDB" id="A0A087U728"/>
<feature type="non-terminal residue" evidence="2">
    <location>
        <position position="111"/>
    </location>
</feature>
<evidence type="ECO:0000256" key="1">
    <source>
        <dbReference type="SAM" id="SignalP"/>
    </source>
</evidence>
<evidence type="ECO:0000313" key="2">
    <source>
        <dbReference type="EMBL" id="KFM73167.1"/>
    </source>
</evidence>
<feature type="chain" id="PRO_5001830354" description="Prokineticin domain-containing protein" evidence="1">
    <location>
        <begin position="26"/>
        <end position="111"/>
    </location>
</feature>
<accession>A0A087U728</accession>
<dbReference type="OMA" id="HADCEAD"/>
<dbReference type="OrthoDB" id="6428972at2759"/>
<feature type="signal peptide" evidence="1">
    <location>
        <begin position="1"/>
        <end position="25"/>
    </location>
</feature>
<sequence length="111" mass="11845">MYLIDSLTVLSLGVIVCLLCSPSLANEIASSKTIKNCSSHADCEADECCAFEVEATLSTSTRVIWKCKPLGEVGELCHSLGSVHCPCKLGLRCQPKAIWYFGAGLCANTSE</sequence>